<comment type="catalytic activity">
    <reaction evidence="1">
        <text>Exonucleolytic cleavage in the 3'- to 5'-direction to yield nucleoside 5'-phosphates.</text>
        <dbReference type="EC" id="3.1.13.1"/>
    </reaction>
</comment>
<evidence type="ECO:0000256" key="5">
    <source>
        <dbReference type="ARBA" id="ARBA00012163"/>
    </source>
</evidence>
<dbReference type="SUPFAM" id="SSF68906">
    <property type="entry name" value="SAP domain"/>
    <property type="match status" value="1"/>
</dbReference>
<keyword evidence="12" id="KW-0269">Exonuclease</keyword>
<dbReference type="Pfam" id="PF00929">
    <property type="entry name" value="RNase_T"/>
    <property type="match status" value="1"/>
</dbReference>
<organism evidence="20 21">
    <name type="scientific">Actinia tenebrosa</name>
    <name type="common">Australian red waratah sea anemone</name>
    <dbReference type="NCBI Taxonomy" id="6105"/>
    <lineage>
        <taxon>Eukaryota</taxon>
        <taxon>Metazoa</taxon>
        <taxon>Cnidaria</taxon>
        <taxon>Anthozoa</taxon>
        <taxon>Hexacorallia</taxon>
        <taxon>Actiniaria</taxon>
        <taxon>Actiniidae</taxon>
        <taxon>Actinia</taxon>
    </lineage>
</organism>
<proteinExistence type="predicted"/>
<dbReference type="KEGG" id="aten:116288922"/>
<evidence type="ECO:0000256" key="18">
    <source>
        <dbReference type="ARBA" id="ARBA00080754"/>
    </source>
</evidence>
<evidence type="ECO:0000256" key="15">
    <source>
        <dbReference type="ARBA" id="ARBA00023158"/>
    </source>
</evidence>
<dbReference type="GO" id="GO:0005737">
    <property type="term" value="C:cytoplasm"/>
    <property type="evidence" value="ECO:0007669"/>
    <property type="project" value="UniProtKB-SubCell"/>
</dbReference>
<keyword evidence="11" id="KW-0378">Hydrolase</keyword>
<dbReference type="CDD" id="cd06133">
    <property type="entry name" value="ERI-1_3'hExo_like"/>
    <property type="match status" value="1"/>
</dbReference>
<dbReference type="PROSITE" id="PS50800">
    <property type="entry name" value="SAP"/>
    <property type="match status" value="1"/>
</dbReference>
<reference evidence="21" key="1">
    <citation type="submission" date="2025-08" db="UniProtKB">
        <authorList>
            <consortium name="RefSeq"/>
        </authorList>
    </citation>
    <scope>IDENTIFICATION</scope>
    <source>
        <tissue evidence="21">Tentacle</tissue>
    </source>
</reference>
<evidence type="ECO:0000256" key="11">
    <source>
        <dbReference type="ARBA" id="ARBA00022801"/>
    </source>
</evidence>
<accession>A0A6P8H853</accession>
<dbReference type="FunCoup" id="A0A6P8H853">
    <property type="interactions" value="2292"/>
</dbReference>
<evidence type="ECO:0000256" key="9">
    <source>
        <dbReference type="ARBA" id="ARBA00022722"/>
    </source>
</evidence>
<dbReference type="AlphaFoldDB" id="A0A6P8H853"/>
<evidence type="ECO:0000256" key="17">
    <source>
        <dbReference type="ARBA" id="ARBA00070944"/>
    </source>
</evidence>
<evidence type="ECO:0000256" key="10">
    <source>
        <dbReference type="ARBA" id="ARBA00022723"/>
    </source>
</evidence>
<evidence type="ECO:0000256" key="2">
    <source>
        <dbReference type="ARBA" id="ARBA00001946"/>
    </source>
</evidence>
<keyword evidence="6" id="KW-0963">Cytoplasm</keyword>
<evidence type="ECO:0000256" key="13">
    <source>
        <dbReference type="ARBA" id="ARBA00022842"/>
    </source>
</evidence>
<comment type="subcellular location">
    <subcellularLocation>
        <location evidence="3">Cytoplasm</location>
    </subcellularLocation>
    <subcellularLocation>
        <location evidence="4">Nucleus</location>
        <location evidence="4">Nucleolus</location>
    </subcellularLocation>
</comment>
<name>A0A6P8H853_ACTTE</name>
<keyword evidence="14" id="KW-0694">RNA-binding</keyword>
<sequence>MAEGLEQEEDVEETKQEQVYYDHPVYKEISLTNGKINKMKKNEVRSILIEMGLDARGVKEVVQKRLKSHIKKEKLLQAKLEQEKKKVLHYYCVIDFEATCEKDNPEGYKHEIIEFPAVLVDAKTLEVVDVFHQYCKPLLKPILSEFCTELTGITQEMVDKSPSFPQVFDDFNIWLREHELGTQYKFAVVTDGPWDISRFLKLQCDICRITLPKWSSRWINIRKHYRNYYKTGCKLNEMLENLGLIFEGRPHSGIDDSKNIARVLIKLIEDGCEPYFNEKLK</sequence>
<dbReference type="GO" id="GO:0003723">
    <property type="term" value="F:RNA binding"/>
    <property type="evidence" value="ECO:0007669"/>
    <property type="project" value="UniProtKB-KW"/>
</dbReference>
<dbReference type="InterPro" id="IPR051274">
    <property type="entry name" value="3-5_Exoribonuclease"/>
</dbReference>
<dbReference type="InterPro" id="IPR036361">
    <property type="entry name" value="SAP_dom_sf"/>
</dbReference>
<dbReference type="GO" id="GO:0046872">
    <property type="term" value="F:metal ion binding"/>
    <property type="evidence" value="ECO:0007669"/>
    <property type="project" value="UniProtKB-KW"/>
</dbReference>
<evidence type="ECO:0000313" key="21">
    <source>
        <dbReference type="RefSeq" id="XP_031551681.1"/>
    </source>
</evidence>
<keyword evidence="8" id="KW-0597">Phosphoprotein</keyword>
<dbReference type="OrthoDB" id="448399at2759"/>
<dbReference type="GeneID" id="116288922"/>
<dbReference type="FunFam" id="1.10.720.30:FF:000015">
    <property type="entry name" value="3'-5' exoribonuclease 1"/>
    <property type="match status" value="1"/>
</dbReference>
<keyword evidence="7" id="KW-0698">rRNA processing</keyword>
<evidence type="ECO:0000256" key="7">
    <source>
        <dbReference type="ARBA" id="ARBA00022552"/>
    </source>
</evidence>
<evidence type="ECO:0000313" key="20">
    <source>
        <dbReference type="Proteomes" id="UP000515163"/>
    </source>
</evidence>
<keyword evidence="13" id="KW-0460">Magnesium</keyword>
<dbReference type="GO" id="GO:0031047">
    <property type="term" value="P:regulatory ncRNA-mediated gene silencing"/>
    <property type="evidence" value="ECO:0007669"/>
    <property type="project" value="UniProtKB-KW"/>
</dbReference>
<evidence type="ECO:0000256" key="3">
    <source>
        <dbReference type="ARBA" id="ARBA00004496"/>
    </source>
</evidence>
<evidence type="ECO:0000256" key="1">
    <source>
        <dbReference type="ARBA" id="ARBA00001849"/>
    </source>
</evidence>
<evidence type="ECO:0000256" key="12">
    <source>
        <dbReference type="ARBA" id="ARBA00022839"/>
    </source>
</evidence>
<dbReference type="InterPro" id="IPR003034">
    <property type="entry name" value="SAP_dom"/>
</dbReference>
<dbReference type="Pfam" id="PF02037">
    <property type="entry name" value="SAP"/>
    <property type="match status" value="1"/>
</dbReference>
<keyword evidence="16" id="KW-0539">Nucleus</keyword>
<dbReference type="InterPro" id="IPR012337">
    <property type="entry name" value="RNaseH-like_sf"/>
</dbReference>
<dbReference type="GO" id="GO:0006364">
    <property type="term" value="P:rRNA processing"/>
    <property type="evidence" value="ECO:0007669"/>
    <property type="project" value="UniProtKB-KW"/>
</dbReference>
<dbReference type="InterPro" id="IPR036397">
    <property type="entry name" value="RNaseH_sf"/>
</dbReference>
<keyword evidence="10" id="KW-0479">Metal-binding</keyword>
<gene>
    <name evidence="21" type="primary">LOC116288922</name>
</gene>
<dbReference type="Gene3D" id="1.10.720.30">
    <property type="entry name" value="SAP domain"/>
    <property type="match status" value="1"/>
</dbReference>
<dbReference type="SUPFAM" id="SSF53098">
    <property type="entry name" value="Ribonuclease H-like"/>
    <property type="match status" value="1"/>
</dbReference>
<dbReference type="FunFam" id="3.30.420.10:FF:000034">
    <property type="entry name" value="3'-5' exoribonuclease 1"/>
    <property type="match status" value="1"/>
</dbReference>
<evidence type="ECO:0000256" key="14">
    <source>
        <dbReference type="ARBA" id="ARBA00022884"/>
    </source>
</evidence>
<evidence type="ECO:0000256" key="6">
    <source>
        <dbReference type="ARBA" id="ARBA00022490"/>
    </source>
</evidence>
<evidence type="ECO:0000256" key="16">
    <source>
        <dbReference type="ARBA" id="ARBA00023242"/>
    </source>
</evidence>
<dbReference type="Proteomes" id="UP000515163">
    <property type="component" value="Unplaced"/>
</dbReference>
<dbReference type="PANTHER" id="PTHR23044">
    <property type="entry name" value="3'-5' EXONUCLEASE ERI1-RELATED"/>
    <property type="match status" value="1"/>
</dbReference>
<dbReference type="InParanoid" id="A0A6P8H853"/>
<protein>
    <recommendedName>
        <fullName evidence="17">3'-5' exoribonuclease 1</fullName>
        <ecNumber evidence="5">3.1.13.1</ecNumber>
    </recommendedName>
    <alternativeName>
        <fullName evidence="18">Histone mRNA 3'-exonuclease 1</fullName>
    </alternativeName>
</protein>
<feature type="domain" description="SAP" evidence="19">
    <location>
        <begin position="36"/>
        <end position="70"/>
    </location>
</feature>
<comment type="cofactor">
    <cofactor evidence="2">
        <name>Mg(2+)</name>
        <dbReference type="ChEBI" id="CHEBI:18420"/>
    </cofactor>
</comment>
<evidence type="ECO:0000256" key="8">
    <source>
        <dbReference type="ARBA" id="ARBA00022553"/>
    </source>
</evidence>
<dbReference type="Gene3D" id="3.30.420.10">
    <property type="entry name" value="Ribonuclease H-like superfamily/Ribonuclease H"/>
    <property type="match status" value="1"/>
</dbReference>
<dbReference type="InterPro" id="IPR013520">
    <property type="entry name" value="Ribonucl_H"/>
</dbReference>
<keyword evidence="20" id="KW-1185">Reference proteome</keyword>
<dbReference type="InterPro" id="IPR047201">
    <property type="entry name" value="ERI-1_3'hExo-like"/>
</dbReference>
<dbReference type="SMART" id="SM00479">
    <property type="entry name" value="EXOIII"/>
    <property type="match status" value="1"/>
</dbReference>
<dbReference type="SMART" id="SM00513">
    <property type="entry name" value="SAP"/>
    <property type="match status" value="1"/>
</dbReference>
<dbReference type="GO" id="GO:0005730">
    <property type="term" value="C:nucleolus"/>
    <property type="evidence" value="ECO:0007669"/>
    <property type="project" value="UniProtKB-SubCell"/>
</dbReference>
<evidence type="ECO:0000256" key="4">
    <source>
        <dbReference type="ARBA" id="ARBA00004604"/>
    </source>
</evidence>
<keyword evidence="15" id="KW-0943">RNA-mediated gene silencing</keyword>
<dbReference type="GO" id="GO:0008859">
    <property type="term" value="F:exoribonuclease II activity"/>
    <property type="evidence" value="ECO:0007669"/>
    <property type="project" value="UniProtKB-EC"/>
</dbReference>
<keyword evidence="9" id="KW-0540">Nuclease</keyword>
<evidence type="ECO:0000259" key="19">
    <source>
        <dbReference type="PROSITE" id="PS50800"/>
    </source>
</evidence>
<dbReference type="RefSeq" id="XP_031551681.1">
    <property type="nucleotide sequence ID" value="XM_031695821.1"/>
</dbReference>
<dbReference type="PANTHER" id="PTHR23044:SF61">
    <property type="entry name" value="3'-5' EXORIBONUCLEASE 1-RELATED"/>
    <property type="match status" value="1"/>
</dbReference>
<dbReference type="EC" id="3.1.13.1" evidence="5"/>